<dbReference type="OrthoDB" id="2163491at2759"/>
<gene>
    <name evidence="4" type="ORF">M409DRAFT_30116</name>
</gene>
<feature type="compositionally biased region" description="Polar residues" evidence="2">
    <location>
        <begin position="994"/>
        <end position="1005"/>
    </location>
</feature>
<dbReference type="PANTHER" id="PTHR31573">
    <property type="entry name" value="ALPHA-KETOGLUTARATE-DEPENDENT DIOXYGENASE ALKB HOMOLOG 2"/>
    <property type="match status" value="1"/>
</dbReference>
<evidence type="ECO:0000313" key="5">
    <source>
        <dbReference type="Proteomes" id="UP000799537"/>
    </source>
</evidence>
<dbReference type="Proteomes" id="UP000799537">
    <property type="component" value="Unassembled WGS sequence"/>
</dbReference>
<evidence type="ECO:0000256" key="1">
    <source>
        <dbReference type="PIRSR" id="PIRSR632852-1"/>
    </source>
</evidence>
<feature type="binding site" evidence="1">
    <location>
        <position position="1086"/>
    </location>
    <ligand>
        <name>2-oxoglutarate</name>
        <dbReference type="ChEBI" id="CHEBI:16810"/>
    </ligand>
</feature>
<dbReference type="InterPro" id="IPR032852">
    <property type="entry name" value="ALKBH2"/>
</dbReference>
<organism evidence="4 5">
    <name type="scientific">Zasmidium cellare ATCC 36951</name>
    <dbReference type="NCBI Taxonomy" id="1080233"/>
    <lineage>
        <taxon>Eukaryota</taxon>
        <taxon>Fungi</taxon>
        <taxon>Dikarya</taxon>
        <taxon>Ascomycota</taxon>
        <taxon>Pezizomycotina</taxon>
        <taxon>Dothideomycetes</taxon>
        <taxon>Dothideomycetidae</taxon>
        <taxon>Mycosphaerellales</taxon>
        <taxon>Mycosphaerellaceae</taxon>
        <taxon>Zasmidium</taxon>
    </lineage>
</organism>
<feature type="binding site" evidence="1">
    <location>
        <position position="1095"/>
    </location>
    <ligand>
        <name>2-oxoglutarate</name>
        <dbReference type="ChEBI" id="CHEBI:16810"/>
    </ligand>
</feature>
<dbReference type="GO" id="GO:0006307">
    <property type="term" value="P:DNA alkylation repair"/>
    <property type="evidence" value="ECO:0007669"/>
    <property type="project" value="TreeGrafter"/>
</dbReference>
<feature type="compositionally biased region" description="Basic and acidic residues" evidence="2">
    <location>
        <begin position="377"/>
        <end position="394"/>
    </location>
</feature>
<feature type="region of interest" description="Disordered" evidence="2">
    <location>
        <begin position="1"/>
        <end position="506"/>
    </location>
</feature>
<accession>A0A6A6C0Y1</accession>
<feature type="compositionally biased region" description="Low complexity" evidence="2">
    <location>
        <begin position="298"/>
        <end position="308"/>
    </location>
</feature>
<evidence type="ECO:0000313" key="4">
    <source>
        <dbReference type="EMBL" id="KAF2159366.1"/>
    </source>
</evidence>
<evidence type="ECO:0000256" key="2">
    <source>
        <dbReference type="SAM" id="MobiDB-lite"/>
    </source>
</evidence>
<dbReference type="Gene3D" id="2.60.120.590">
    <property type="entry name" value="Alpha-ketoglutarate-dependent dioxygenase AlkB-like"/>
    <property type="match status" value="1"/>
</dbReference>
<name>A0A6A6C0Y1_ZASCE</name>
<feature type="compositionally biased region" description="Polar residues" evidence="2">
    <location>
        <begin position="357"/>
        <end position="367"/>
    </location>
</feature>
<protein>
    <recommendedName>
        <fullName evidence="3">Alpha-ketoglutarate-dependent dioxygenase AlkB-like domain-containing protein</fullName>
    </recommendedName>
</protein>
<reference evidence="4" key="1">
    <citation type="journal article" date="2020" name="Stud. Mycol.">
        <title>101 Dothideomycetes genomes: a test case for predicting lifestyles and emergence of pathogens.</title>
        <authorList>
            <person name="Haridas S."/>
            <person name="Albert R."/>
            <person name="Binder M."/>
            <person name="Bloem J."/>
            <person name="Labutti K."/>
            <person name="Salamov A."/>
            <person name="Andreopoulos B."/>
            <person name="Baker S."/>
            <person name="Barry K."/>
            <person name="Bills G."/>
            <person name="Bluhm B."/>
            <person name="Cannon C."/>
            <person name="Castanera R."/>
            <person name="Culley D."/>
            <person name="Daum C."/>
            <person name="Ezra D."/>
            <person name="Gonzalez J."/>
            <person name="Henrissat B."/>
            <person name="Kuo A."/>
            <person name="Liang C."/>
            <person name="Lipzen A."/>
            <person name="Lutzoni F."/>
            <person name="Magnuson J."/>
            <person name="Mondo S."/>
            <person name="Nolan M."/>
            <person name="Ohm R."/>
            <person name="Pangilinan J."/>
            <person name="Park H.-J."/>
            <person name="Ramirez L."/>
            <person name="Alfaro M."/>
            <person name="Sun H."/>
            <person name="Tritt A."/>
            <person name="Yoshinaga Y."/>
            <person name="Zwiers L.-H."/>
            <person name="Turgeon B."/>
            <person name="Goodwin S."/>
            <person name="Spatafora J."/>
            <person name="Crous P."/>
            <person name="Grigoriev I."/>
        </authorList>
    </citation>
    <scope>NUCLEOTIDE SEQUENCE</scope>
    <source>
        <strain evidence="4">ATCC 36951</strain>
    </source>
</reference>
<keyword evidence="5" id="KW-1185">Reference proteome</keyword>
<evidence type="ECO:0000259" key="3">
    <source>
        <dbReference type="Pfam" id="PF13532"/>
    </source>
</evidence>
<feature type="region of interest" description="Disordered" evidence="2">
    <location>
        <begin position="991"/>
        <end position="1021"/>
    </location>
</feature>
<feature type="compositionally biased region" description="Low complexity" evidence="2">
    <location>
        <begin position="81"/>
        <end position="104"/>
    </location>
</feature>
<dbReference type="GeneID" id="54563040"/>
<feature type="compositionally biased region" description="Pro residues" evidence="2">
    <location>
        <begin position="333"/>
        <end position="346"/>
    </location>
</feature>
<dbReference type="Pfam" id="PF13532">
    <property type="entry name" value="2OG-FeII_Oxy_2"/>
    <property type="match status" value="1"/>
</dbReference>
<feature type="compositionally biased region" description="Polar residues" evidence="2">
    <location>
        <begin position="313"/>
        <end position="322"/>
    </location>
</feature>
<dbReference type="GO" id="GO:0051747">
    <property type="term" value="F:cytosine C-5 DNA demethylase activity"/>
    <property type="evidence" value="ECO:0007669"/>
    <property type="project" value="TreeGrafter"/>
</dbReference>
<dbReference type="GO" id="GO:0008198">
    <property type="term" value="F:ferrous iron binding"/>
    <property type="evidence" value="ECO:0007669"/>
    <property type="project" value="TreeGrafter"/>
</dbReference>
<dbReference type="GO" id="GO:0035516">
    <property type="term" value="F:broad specificity oxidative DNA demethylase activity"/>
    <property type="evidence" value="ECO:0007669"/>
    <property type="project" value="TreeGrafter"/>
</dbReference>
<dbReference type="InterPro" id="IPR037151">
    <property type="entry name" value="AlkB-like_sf"/>
</dbReference>
<dbReference type="AlphaFoldDB" id="A0A6A6C0Y1"/>
<dbReference type="PANTHER" id="PTHR31573:SF4">
    <property type="entry name" value="FE2OG DIOXYGENASE DOMAIN-CONTAINING PROTEIN"/>
    <property type="match status" value="1"/>
</dbReference>
<feature type="domain" description="Alpha-ketoglutarate-dependent dioxygenase AlkB-like" evidence="3">
    <location>
        <begin position="1073"/>
        <end position="1223"/>
    </location>
</feature>
<feature type="compositionally biased region" description="Polar residues" evidence="2">
    <location>
        <begin position="179"/>
        <end position="203"/>
    </location>
</feature>
<dbReference type="EMBL" id="ML993638">
    <property type="protein sequence ID" value="KAF2159366.1"/>
    <property type="molecule type" value="Genomic_DNA"/>
</dbReference>
<feature type="compositionally biased region" description="Basic and acidic residues" evidence="2">
    <location>
        <begin position="57"/>
        <end position="76"/>
    </location>
</feature>
<proteinExistence type="predicted"/>
<dbReference type="InterPro" id="IPR027450">
    <property type="entry name" value="AlkB-like"/>
</dbReference>
<feature type="compositionally biased region" description="Basic and acidic residues" evidence="2">
    <location>
        <begin position="1"/>
        <end position="14"/>
    </location>
</feature>
<dbReference type="SUPFAM" id="SSF51197">
    <property type="entry name" value="Clavaminate synthase-like"/>
    <property type="match status" value="1"/>
</dbReference>
<dbReference type="RefSeq" id="XP_033660255.1">
    <property type="nucleotide sequence ID" value="XM_033809768.1"/>
</dbReference>
<feature type="compositionally biased region" description="Polar residues" evidence="2">
    <location>
        <begin position="157"/>
        <end position="169"/>
    </location>
</feature>
<feature type="region of interest" description="Disordered" evidence="2">
    <location>
        <begin position="925"/>
        <end position="963"/>
    </location>
</feature>
<sequence>MDQRFDPADYERVSRPRGARRTINYFDLDKKGFGDVEEQVQEAKSTSKTAGTKRKQSTRDDGPSSKRTKTKADSKRKPPVKGGAASKNKAPAKAAVSKAKGAPATKARQAPTQGAKASKVKADPKKPKSAPAKASKPDGTKQKSKAAPGAGRGKKTANATIEQVNSDDTQPVDDVPESSPLQAEQSSDSVPPGQNSREYSPTANAGKPGQTCGPSTPSKKSTLDFEASTILRSTPRRQFFSATSFGSHFAGKMDDPMSDTSSELSDVPGDLDMTSPLEFENASGDILRSTAEDPVEQPPAADATAQDPVEQPAANNPTSTTAVVADMSVPPQNAQPPTLPPPPTPPQKQIRSRRNTKQIQRLGNFVQTGFAVTEDDAGPRSDVVMEEKADDDHQTSSTEEEVDEPSPEPLKKGKKRLGRPPNAAAERQTKSRKPRTLAPKTHAPKTTTRKRKQPDSADGESGAAKKRRSSLVVKFKTPRGFDEVEGLLTPPDSQEDIDSRPASELDLSTADPELVKRHELSEKMTFRAPIDSKPLTRGQPEVWADSRQALCETTPYYKMPQSGCHSNGGHVYSFLLDSRGHCREYMDPDVIISRAGGSMESEKPGQLLQNSDHLMKDSQVRSVLNNVTLQNPLVLIGGNHNEGAVCKLPYRYNILGWYKPIAVWGEKTLGKRGKVYTTIKYRFERMNQDKTAWHAPEESIVSEEDRQIAGPLFRQECGHCHKEYAQAYLLGWMCLNPDCGQFWQHNGRDAPYGFLHYNPAFLLDRTPWPVEEEPYTIKPSVPDVGNVVGDNLTHVNTRGICCPQCGRCSSRRLFKGWKCDNPDCDFENFPKHIPVKVPMLHTPMDNIGEGPALARNNHIGGVSVEVSYLHGFKAYKYTVPGVNGSFTHLISNAKINREPGGADEMFQAIQDQEDPKMDLHLERRRFGGEKMGGNKAEQKKAVGRPSKRKSTSEQNVDETLDQSILFDQSAVEDTTMMEPSQLEDSLLPTAETEAGQTTITPTKQQPAVDRESADQSTEPIQDGDFMTAFSMNYGMPYKFVASGASLPFTSAPWPVRAVRADLNWASQNFLSSEDHVEFNEELIFAYLQGQKIEYHDDGEEGLGPRIATMSLGGKAKMMLRMKQKHFTGCSKTGILTPDRPLPGGYKHSEFYEKRLAAWNEIEALKDTNRSLYDKRRKALPQELGLYSNKSKLAPDAVTVTLNHGDIVLMEGYEIQQFLEHKVVPEGCLRFALTCRVVLPEHLKEGERPDYEVEADEEGMSALRRMAEREGGVKKG</sequence>